<accession>A0AAJ0DNF2</accession>
<dbReference type="AlphaFoldDB" id="A0AAJ0DNF2"/>
<protein>
    <submittedName>
        <fullName evidence="1">Uncharacterized protein</fullName>
    </submittedName>
</protein>
<comment type="caution">
    <text evidence="1">The sequence shown here is derived from an EMBL/GenBank/DDBJ whole genome shotgun (WGS) entry which is preliminary data.</text>
</comment>
<proteinExistence type="predicted"/>
<sequence>MRENEREEYVKHLMETLKGGNPYIHLNQIDRSNKPLYDDLSEPNGLWQAPLILAGQPKRVVVCLTDSSARDGAELRQHEYQARMDPVSPRKDEIPSIARPDELQKSELLAVLRMIQWNEEQRFSGSGIEASRRLQGVFA</sequence>
<name>A0AAJ0DNF2_9PEZI</name>
<organism evidence="1 2">
    <name type="scientific">Extremus antarcticus</name>
    <dbReference type="NCBI Taxonomy" id="702011"/>
    <lineage>
        <taxon>Eukaryota</taxon>
        <taxon>Fungi</taxon>
        <taxon>Dikarya</taxon>
        <taxon>Ascomycota</taxon>
        <taxon>Pezizomycotina</taxon>
        <taxon>Dothideomycetes</taxon>
        <taxon>Dothideomycetidae</taxon>
        <taxon>Mycosphaerellales</taxon>
        <taxon>Extremaceae</taxon>
        <taxon>Extremus</taxon>
    </lineage>
</organism>
<keyword evidence="2" id="KW-1185">Reference proteome</keyword>
<dbReference type="EMBL" id="JAWDJX010000014">
    <property type="protein sequence ID" value="KAK3053806.1"/>
    <property type="molecule type" value="Genomic_DNA"/>
</dbReference>
<gene>
    <name evidence="1" type="ORF">LTR09_005086</name>
</gene>
<reference evidence="1" key="1">
    <citation type="submission" date="2023-04" db="EMBL/GenBank/DDBJ databases">
        <title>Black Yeasts Isolated from many extreme environments.</title>
        <authorList>
            <person name="Coleine C."/>
            <person name="Stajich J.E."/>
            <person name="Selbmann L."/>
        </authorList>
    </citation>
    <scope>NUCLEOTIDE SEQUENCE</scope>
    <source>
        <strain evidence="1">CCFEE 5312</strain>
    </source>
</reference>
<evidence type="ECO:0000313" key="1">
    <source>
        <dbReference type="EMBL" id="KAK3053806.1"/>
    </source>
</evidence>
<dbReference type="Proteomes" id="UP001271007">
    <property type="component" value="Unassembled WGS sequence"/>
</dbReference>
<evidence type="ECO:0000313" key="2">
    <source>
        <dbReference type="Proteomes" id="UP001271007"/>
    </source>
</evidence>